<protein>
    <submittedName>
        <fullName evidence="1">Unannotated protein</fullName>
    </submittedName>
</protein>
<gene>
    <name evidence="1" type="ORF">UFOPK3376_02641</name>
</gene>
<proteinExistence type="predicted"/>
<name>A0A6J7F5I5_9ZZZZ</name>
<organism evidence="1">
    <name type="scientific">freshwater metagenome</name>
    <dbReference type="NCBI Taxonomy" id="449393"/>
    <lineage>
        <taxon>unclassified sequences</taxon>
        <taxon>metagenomes</taxon>
        <taxon>ecological metagenomes</taxon>
    </lineage>
</organism>
<accession>A0A6J7F5I5</accession>
<sequence>MSSIPPYSVENWPMLRVATSPPMLAIGFDCGECPVVSPSSRARSSSSCSGTPH</sequence>
<reference evidence="1" key="1">
    <citation type="submission" date="2020-05" db="EMBL/GenBank/DDBJ databases">
        <authorList>
            <person name="Chiriac C."/>
            <person name="Salcher M."/>
            <person name="Ghai R."/>
            <person name="Kavagutti S V."/>
        </authorList>
    </citation>
    <scope>NUCLEOTIDE SEQUENCE</scope>
</reference>
<evidence type="ECO:0000313" key="1">
    <source>
        <dbReference type="EMBL" id="CAB4888904.1"/>
    </source>
</evidence>
<dbReference type="EMBL" id="CAFBLP010000092">
    <property type="protein sequence ID" value="CAB4888904.1"/>
    <property type="molecule type" value="Genomic_DNA"/>
</dbReference>
<dbReference type="AlphaFoldDB" id="A0A6J7F5I5"/>